<dbReference type="Proteomes" id="UP000308444">
    <property type="component" value="Unassembled WGS sequence"/>
</dbReference>
<dbReference type="SUPFAM" id="SSF48239">
    <property type="entry name" value="Terpenoid cyclases/Protein prenyltransferases"/>
    <property type="match status" value="1"/>
</dbReference>
<evidence type="ECO:0000313" key="3">
    <source>
        <dbReference type="Proteomes" id="UP000308444"/>
    </source>
</evidence>
<feature type="compositionally biased region" description="Basic and acidic residues" evidence="1">
    <location>
        <begin position="95"/>
        <end position="132"/>
    </location>
</feature>
<dbReference type="InterPro" id="IPR008930">
    <property type="entry name" value="Terpenoid_cyclase/PrenylTrfase"/>
</dbReference>
<feature type="non-terminal residue" evidence="2">
    <location>
        <position position="139"/>
    </location>
</feature>
<comment type="caution">
    <text evidence="2">The sequence shown here is derived from an EMBL/GenBank/DDBJ whole genome shotgun (WGS) entry which is preliminary data.</text>
</comment>
<protein>
    <submittedName>
        <fullName evidence="2">Cell wall anchor protein</fullName>
    </submittedName>
</protein>
<dbReference type="EMBL" id="SZOH01002101">
    <property type="protein sequence ID" value="TKI96938.1"/>
    <property type="molecule type" value="Genomic_DNA"/>
</dbReference>
<gene>
    <name evidence="2" type="ORF">FC695_25665</name>
</gene>
<name>A0A9X9F429_BACCE</name>
<dbReference type="AlphaFoldDB" id="A0A9X9F429"/>
<evidence type="ECO:0000256" key="1">
    <source>
        <dbReference type="SAM" id="MobiDB-lite"/>
    </source>
</evidence>
<feature type="non-terminal residue" evidence="2">
    <location>
        <position position="1"/>
    </location>
</feature>
<organism evidence="2 3">
    <name type="scientific">Bacillus cereus</name>
    <dbReference type="NCBI Taxonomy" id="1396"/>
    <lineage>
        <taxon>Bacteria</taxon>
        <taxon>Bacillati</taxon>
        <taxon>Bacillota</taxon>
        <taxon>Bacilli</taxon>
        <taxon>Bacillales</taxon>
        <taxon>Bacillaceae</taxon>
        <taxon>Bacillus</taxon>
        <taxon>Bacillus cereus group</taxon>
    </lineage>
</organism>
<accession>A0A9X9F429</accession>
<sequence>FSADGQENSNSTAQAIIGLSLVKDVDQNRLHKAMQNLLSYQLSNGEFKWLPSDQNGNGMATEQALLALLQFKEMGKSIYDWSNVDAGDVIKPKPIEEPEKVVEPENNVVEKEVTEEPKEQKQVQQETKDENLKVVVDNE</sequence>
<dbReference type="Gene3D" id="1.50.10.20">
    <property type="match status" value="1"/>
</dbReference>
<proteinExistence type="predicted"/>
<evidence type="ECO:0000313" key="2">
    <source>
        <dbReference type="EMBL" id="TKI96938.1"/>
    </source>
</evidence>
<reference evidence="2 3" key="1">
    <citation type="journal article" date="2019" name="Environ. Microbiol.">
        <title>An active ?-lactamase is a part of an orchestrated cell wall stress resistance network of Bacillus subtilis and related rhizosphere species.</title>
        <authorList>
            <person name="Bucher T."/>
            <person name="Keren-Paz A."/>
            <person name="Hausser J."/>
            <person name="Olender T."/>
            <person name="Cytryn E."/>
            <person name="Kolodkin-Gal I."/>
        </authorList>
    </citation>
    <scope>NUCLEOTIDE SEQUENCE [LARGE SCALE GENOMIC DNA]</scope>
    <source>
        <strain evidence="2 3">I32</strain>
    </source>
</reference>
<feature type="region of interest" description="Disordered" evidence="1">
    <location>
        <begin position="95"/>
        <end position="139"/>
    </location>
</feature>